<accession>Q0W2V5</accession>
<dbReference type="Gene3D" id="3.40.630.30">
    <property type="match status" value="1"/>
</dbReference>
<dbReference type="InterPro" id="IPR016181">
    <property type="entry name" value="Acyl_CoA_acyltransferase"/>
</dbReference>
<protein>
    <recommendedName>
        <fullName evidence="1">BioF2-like acetyltransferase domain-containing protein</fullName>
    </recommendedName>
</protein>
<dbReference type="PANTHER" id="PTHR36174:SF1">
    <property type="entry name" value="LIPID II:GLYCINE GLYCYLTRANSFERASE"/>
    <property type="match status" value="1"/>
</dbReference>
<dbReference type="GeneID" id="5145687"/>
<gene>
    <name evidence="2" type="ORF">RCIX2164</name>
</gene>
<evidence type="ECO:0000313" key="2">
    <source>
        <dbReference type="EMBL" id="CAJ37288.1"/>
    </source>
</evidence>
<dbReference type="KEGG" id="rci:RCIX2164"/>
<dbReference type="AlphaFoldDB" id="Q0W2V5"/>
<dbReference type="STRING" id="351160.RCIX2164"/>
<dbReference type="InterPro" id="IPR050644">
    <property type="entry name" value="PG_Glycine_Bridge_Synth"/>
</dbReference>
<dbReference type="Proteomes" id="UP000000663">
    <property type="component" value="Chromosome"/>
</dbReference>
<dbReference type="SUPFAM" id="SSF55729">
    <property type="entry name" value="Acyl-CoA N-acyltransferases (Nat)"/>
    <property type="match status" value="1"/>
</dbReference>
<sequence length="341" mass="39911">MPASIINDEEVWDRFVDNSPYGTLFHKWKFLKIMEKYSRYQLLPYGIFKGKELACLFPLFYKAEKGLRFVASPPRQSILYVPYLGYVMSREFDGWKQHKKESFTCDIVHDINREISRLSPNYTSIFPVPRCTDMRPFRWSGYTVDLGYTYITNLERTEEELWNSLTSNCRKDIRDLKDKSLQFKAYNDVDRFFEVMRSVLAQEGPTFFHAQTPEYLKEIIAAFPENVKMNALYEDDTPLYISTTIEYNGRLLMWMAGSASDRYNSGECFVWELLKDASRRGLKVAENWGTEQRRLCNFKSKFNPSLEMTCIVRKTDGIGKLATMTYNGVARMPLLSSIIKA</sequence>
<dbReference type="Pfam" id="PF13480">
    <property type="entry name" value="Acetyltransf_6"/>
    <property type="match status" value="1"/>
</dbReference>
<name>Q0W2V5_METAR</name>
<dbReference type="EMBL" id="AM114193">
    <property type="protein sequence ID" value="CAJ37288.1"/>
    <property type="molecule type" value="Genomic_DNA"/>
</dbReference>
<organism evidence="2 3">
    <name type="scientific">Methanocella arvoryzae (strain DSM 22066 / NBRC 105507 / MRE50)</name>
    <dbReference type="NCBI Taxonomy" id="351160"/>
    <lineage>
        <taxon>Archaea</taxon>
        <taxon>Methanobacteriati</taxon>
        <taxon>Methanobacteriota</taxon>
        <taxon>Stenosarchaea group</taxon>
        <taxon>Methanomicrobia</taxon>
        <taxon>Methanocellales</taxon>
        <taxon>Methanocellaceae</taxon>
        <taxon>Methanocella</taxon>
    </lineage>
</organism>
<dbReference type="InterPro" id="IPR038740">
    <property type="entry name" value="BioF2-like_GNAT_dom"/>
</dbReference>
<evidence type="ECO:0000313" key="3">
    <source>
        <dbReference type="Proteomes" id="UP000000663"/>
    </source>
</evidence>
<keyword evidence="3" id="KW-1185">Reference proteome</keyword>
<proteinExistence type="predicted"/>
<dbReference type="OrthoDB" id="140543at2157"/>
<evidence type="ECO:0000259" key="1">
    <source>
        <dbReference type="Pfam" id="PF13480"/>
    </source>
</evidence>
<dbReference type="eggNOG" id="arCOG03320">
    <property type="taxonomic scope" value="Archaea"/>
</dbReference>
<dbReference type="PANTHER" id="PTHR36174">
    <property type="entry name" value="LIPID II:GLYCINE GLYCYLTRANSFERASE"/>
    <property type="match status" value="1"/>
</dbReference>
<reference evidence="2 3" key="1">
    <citation type="journal article" date="2006" name="Science">
        <title>Genome of rice cluster I archaea -- the key methane producers in the rice rhizosphere.</title>
        <authorList>
            <person name="Erkel C."/>
            <person name="Kube M."/>
            <person name="Reinhardt R."/>
            <person name="Liesack W."/>
        </authorList>
    </citation>
    <scope>NUCLEOTIDE SEQUENCE [LARGE SCALE GENOMIC DNA]</scope>
    <source>
        <strain evidence="3">DSM 22066 / NBRC 105507 / MRE50</strain>
    </source>
</reference>
<dbReference type="RefSeq" id="WP_012035289.1">
    <property type="nucleotide sequence ID" value="NC_009464.1"/>
</dbReference>
<feature type="domain" description="BioF2-like acetyltransferase" evidence="1">
    <location>
        <begin position="167"/>
        <end position="284"/>
    </location>
</feature>